<dbReference type="EMBL" id="CAUYUJ010020015">
    <property type="protein sequence ID" value="CAK0895282.1"/>
    <property type="molecule type" value="Genomic_DNA"/>
</dbReference>
<name>A0ABN9XBT4_9DINO</name>
<feature type="region of interest" description="Disordered" evidence="1">
    <location>
        <begin position="25"/>
        <end position="50"/>
    </location>
</feature>
<sequence length="215" mass="24261">MAQGEELLGVTSVCRWSSAAFPSLLGGSPSLRQRPHVEPRLAPRSARDGARAEIDAAEATKRWASKALDKVLHERTTADQYSVEAQAKVDERLFNGKQPKKELEEATRRHAQMVPSGDLVQKSVDARRRALWSTSTLCWPILSRWSWRSVVRLNFLVPSFLILPGSSSRSGWSLTNSTAQGFFKRHSKRFKVKPELPRTNAHHQAHVGQEELHRH</sequence>
<evidence type="ECO:0000313" key="3">
    <source>
        <dbReference type="Proteomes" id="UP001189429"/>
    </source>
</evidence>
<proteinExistence type="predicted"/>
<protein>
    <submittedName>
        <fullName evidence="2">Uncharacterized protein</fullName>
    </submittedName>
</protein>
<keyword evidence="3" id="KW-1185">Reference proteome</keyword>
<evidence type="ECO:0000256" key="1">
    <source>
        <dbReference type="SAM" id="MobiDB-lite"/>
    </source>
</evidence>
<organism evidence="2 3">
    <name type="scientific">Prorocentrum cordatum</name>
    <dbReference type="NCBI Taxonomy" id="2364126"/>
    <lineage>
        <taxon>Eukaryota</taxon>
        <taxon>Sar</taxon>
        <taxon>Alveolata</taxon>
        <taxon>Dinophyceae</taxon>
        <taxon>Prorocentrales</taxon>
        <taxon>Prorocentraceae</taxon>
        <taxon>Prorocentrum</taxon>
    </lineage>
</organism>
<feature type="region of interest" description="Disordered" evidence="1">
    <location>
        <begin position="193"/>
        <end position="215"/>
    </location>
</feature>
<evidence type="ECO:0000313" key="2">
    <source>
        <dbReference type="EMBL" id="CAK0895282.1"/>
    </source>
</evidence>
<comment type="caution">
    <text evidence="2">The sequence shown here is derived from an EMBL/GenBank/DDBJ whole genome shotgun (WGS) entry which is preliminary data.</text>
</comment>
<dbReference type="Proteomes" id="UP001189429">
    <property type="component" value="Unassembled WGS sequence"/>
</dbReference>
<feature type="compositionally biased region" description="Basic and acidic residues" evidence="1">
    <location>
        <begin position="35"/>
        <end position="50"/>
    </location>
</feature>
<accession>A0ABN9XBT4</accession>
<reference evidence="2" key="1">
    <citation type="submission" date="2023-10" db="EMBL/GenBank/DDBJ databases">
        <authorList>
            <person name="Chen Y."/>
            <person name="Shah S."/>
            <person name="Dougan E. K."/>
            <person name="Thang M."/>
            <person name="Chan C."/>
        </authorList>
    </citation>
    <scope>NUCLEOTIDE SEQUENCE [LARGE SCALE GENOMIC DNA]</scope>
</reference>
<gene>
    <name evidence="2" type="ORF">PCOR1329_LOCUS74069</name>
</gene>